<proteinExistence type="predicted"/>
<dbReference type="Proteomes" id="UP001286313">
    <property type="component" value="Unassembled WGS sequence"/>
</dbReference>
<evidence type="ECO:0000313" key="1">
    <source>
        <dbReference type="EMBL" id="KAK3889513.1"/>
    </source>
</evidence>
<comment type="caution">
    <text evidence="1">The sequence shown here is derived from an EMBL/GenBank/DDBJ whole genome shotgun (WGS) entry which is preliminary data.</text>
</comment>
<name>A0AAE1GAJ4_PETCI</name>
<protein>
    <submittedName>
        <fullName evidence="1">Uncharacterized protein</fullName>
    </submittedName>
</protein>
<gene>
    <name evidence="1" type="ORF">Pcinc_006485</name>
</gene>
<organism evidence="1 2">
    <name type="scientific">Petrolisthes cinctipes</name>
    <name type="common">Flat porcelain crab</name>
    <dbReference type="NCBI Taxonomy" id="88211"/>
    <lineage>
        <taxon>Eukaryota</taxon>
        <taxon>Metazoa</taxon>
        <taxon>Ecdysozoa</taxon>
        <taxon>Arthropoda</taxon>
        <taxon>Crustacea</taxon>
        <taxon>Multicrustacea</taxon>
        <taxon>Malacostraca</taxon>
        <taxon>Eumalacostraca</taxon>
        <taxon>Eucarida</taxon>
        <taxon>Decapoda</taxon>
        <taxon>Pleocyemata</taxon>
        <taxon>Anomura</taxon>
        <taxon>Galatheoidea</taxon>
        <taxon>Porcellanidae</taxon>
        <taxon>Petrolisthes</taxon>
    </lineage>
</organism>
<evidence type="ECO:0000313" key="2">
    <source>
        <dbReference type="Proteomes" id="UP001286313"/>
    </source>
</evidence>
<dbReference type="EMBL" id="JAWQEG010000481">
    <property type="protein sequence ID" value="KAK3889513.1"/>
    <property type="molecule type" value="Genomic_DNA"/>
</dbReference>
<keyword evidence="2" id="KW-1185">Reference proteome</keyword>
<accession>A0AAE1GAJ4</accession>
<sequence>MKAPMKHEKRLKCEILIDNVQNLAKQEKITVEPPFKTEVISEASKTRGNYNSQILKRRHIEAAKYLRADPDITLAADPVLRGKM</sequence>
<reference evidence="1" key="1">
    <citation type="submission" date="2023-10" db="EMBL/GenBank/DDBJ databases">
        <title>Genome assemblies of two species of porcelain crab, Petrolisthes cinctipes and Petrolisthes manimaculis (Anomura: Porcellanidae).</title>
        <authorList>
            <person name="Angst P."/>
        </authorList>
    </citation>
    <scope>NUCLEOTIDE SEQUENCE</scope>
    <source>
        <strain evidence="1">PB745_01</strain>
        <tissue evidence="1">Gill</tissue>
    </source>
</reference>
<dbReference type="AlphaFoldDB" id="A0AAE1GAJ4"/>